<dbReference type="Proteomes" id="UP000003094">
    <property type="component" value="Unassembled WGS sequence"/>
</dbReference>
<organism evidence="2 3">
    <name type="scientific">Paenibacillus vortex V453</name>
    <dbReference type="NCBI Taxonomy" id="715225"/>
    <lineage>
        <taxon>Bacteria</taxon>
        <taxon>Bacillati</taxon>
        <taxon>Bacillota</taxon>
        <taxon>Bacilli</taxon>
        <taxon>Bacillales</taxon>
        <taxon>Paenibacillaceae</taxon>
        <taxon>Paenibacillus</taxon>
    </lineage>
</organism>
<keyword evidence="1" id="KW-1133">Transmembrane helix</keyword>
<evidence type="ECO:0000256" key="1">
    <source>
        <dbReference type="SAM" id="Phobius"/>
    </source>
</evidence>
<dbReference type="EMBL" id="ADHJ01000039">
    <property type="protein sequence ID" value="EFU39538.1"/>
    <property type="molecule type" value="Genomic_DNA"/>
</dbReference>
<comment type="caution">
    <text evidence="2">The sequence shown here is derived from an EMBL/GenBank/DDBJ whole genome shotgun (WGS) entry which is preliminary data.</text>
</comment>
<feature type="transmembrane region" description="Helical" evidence="1">
    <location>
        <begin position="6"/>
        <end position="22"/>
    </location>
</feature>
<evidence type="ECO:0000313" key="3">
    <source>
        <dbReference type="Proteomes" id="UP000003094"/>
    </source>
</evidence>
<evidence type="ECO:0000313" key="2">
    <source>
        <dbReference type="EMBL" id="EFU39538.1"/>
    </source>
</evidence>
<sequence length="41" mass="4816">MKNLLLGYQSLVIRFMVHYNLFKKGMSTKGALGLVRMRRML</sequence>
<keyword evidence="3" id="KW-1185">Reference proteome</keyword>
<name>A0A2R9SQA2_9BACL</name>
<dbReference type="KEGG" id="pvo:PVOR_24724"/>
<keyword evidence="1" id="KW-0812">Transmembrane</keyword>
<protein>
    <submittedName>
        <fullName evidence="2">Uncharacterized protein</fullName>
    </submittedName>
</protein>
<keyword evidence="1" id="KW-0472">Membrane</keyword>
<dbReference type="AlphaFoldDB" id="A0A2R9SQA2"/>
<accession>A0A2R9SQA2</accession>
<reference evidence="2 3" key="1">
    <citation type="journal article" date="2010" name="BMC Genomics">
        <title>Genome sequence of the pattern forming Paenibacillus vortex bacterium reveals potential for thriving in complex environments.</title>
        <authorList>
            <person name="Sirota-Madi A."/>
            <person name="Olender T."/>
            <person name="Helman Y."/>
            <person name="Ingham C."/>
            <person name="Brainis I."/>
            <person name="Roth D."/>
            <person name="Hagi E."/>
            <person name="Brodsky L."/>
            <person name="Leshkowitz D."/>
            <person name="Galatenko V."/>
            <person name="Nikolaev V."/>
            <person name="Mugasimangalam R.C."/>
            <person name="Bransburg-Zabary S."/>
            <person name="Gutnick D.L."/>
            <person name="Lancet D."/>
            <person name="Ben-Jacob E."/>
        </authorList>
    </citation>
    <scope>NUCLEOTIDE SEQUENCE [LARGE SCALE GENOMIC DNA]</scope>
    <source>
        <strain evidence="2 3">V453</strain>
    </source>
</reference>
<proteinExistence type="predicted"/>
<gene>
    <name evidence="2" type="ORF">PVOR_24724</name>
</gene>